<comment type="caution">
    <text evidence="2">The sequence shown here is derived from an EMBL/GenBank/DDBJ whole genome shotgun (WGS) entry which is preliminary data.</text>
</comment>
<dbReference type="InterPro" id="IPR055997">
    <property type="entry name" value="DUF7575"/>
</dbReference>
<name>A0A830FC55_9EURY</name>
<sequence length="144" mass="15307">MSVNRRGVVAAALSVVYPGVGHLYLRAWLRAIGWVALSLVTSYVLVPDATLAAYEQAIVAGNFGALGSVAVPLEAAVGVLVVRLCNVVDAYVLAVREATPSQTRDGEPACPACGRSLDTELDFCPWCTTEIEWHYPSESGRDAN</sequence>
<protein>
    <submittedName>
        <fullName evidence="2">Zinc ribbon domain-containing protein</fullName>
    </submittedName>
</protein>
<dbReference type="OrthoDB" id="204947at2157"/>
<reference evidence="2 3" key="1">
    <citation type="journal article" date="2019" name="Int. J. Syst. Evol. Microbiol.">
        <title>The Global Catalogue of Microorganisms (GCM) 10K type strain sequencing project: providing services to taxonomists for standard genome sequencing and annotation.</title>
        <authorList>
            <consortium name="The Broad Institute Genomics Platform"/>
            <consortium name="The Broad Institute Genome Sequencing Center for Infectious Disease"/>
            <person name="Wu L."/>
            <person name="Ma J."/>
        </authorList>
    </citation>
    <scope>NUCLEOTIDE SEQUENCE [LARGE SCALE GENOMIC DNA]</scope>
    <source>
        <strain evidence="2 3">JCM 19585</strain>
    </source>
</reference>
<dbReference type="AlphaFoldDB" id="A0A830FC55"/>
<accession>A0A830FC55</accession>
<organism evidence="2 3">
    <name type="scientific">Halarchaeum grantii</name>
    <dbReference type="NCBI Taxonomy" id="1193105"/>
    <lineage>
        <taxon>Archaea</taxon>
        <taxon>Methanobacteriati</taxon>
        <taxon>Methanobacteriota</taxon>
        <taxon>Stenosarchaea group</taxon>
        <taxon>Halobacteria</taxon>
        <taxon>Halobacteriales</taxon>
        <taxon>Halobacteriaceae</taxon>
    </lineage>
</organism>
<keyword evidence="3" id="KW-1185">Reference proteome</keyword>
<dbReference type="Pfam" id="PF24460">
    <property type="entry name" value="DUF7575"/>
    <property type="match status" value="1"/>
</dbReference>
<proteinExistence type="predicted"/>
<evidence type="ECO:0000313" key="3">
    <source>
        <dbReference type="Proteomes" id="UP000628840"/>
    </source>
</evidence>
<evidence type="ECO:0000259" key="1">
    <source>
        <dbReference type="Pfam" id="PF24460"/>
    </source>
</evidence>
<evidence type="ECO:0000313" key="2">
    <source>
        <dbReference type="EMBL" id="GGL32279.1"/>
    </source>
</evidence>
<dbReference type="RefSeq" id="WP_188881833.1">
    <property type="nucleotide sequence ID" value="NZ_BMPF01000002.1"/>
</dbReference>
<dbReference type="EMBL" id="BMPF01000002">
    <property type="protein sequence ID" value="GGL32279.1"/>
    <property type="molecule type" value="Genomic_DNA"/>
</dbReference>
<gene>
    <name evidence="2" type="ORF">GCM10009037_14890</name>
</gene>
<feature type="domain" description="DUF7575" evidence="1">
    <location>
        <begin position="106"/>
        <end position="132"/>
    </location>
</feature>
<dbReference type="Proteomes" id="UP000628840">
    <property type="component" value="Unassembled WGS sequence"/>
</dbReference>